<feature type="compositionally biased region" description="Low complexity" evidence="8">
    <location>
        <begin position="169"/>
        <end position="181"/>
    </location>
</feature>
<keyword evidence="12" id="KW-1185">Reference proteome</keyword>
<dbReference type="FunFam" id="2.30.29.30:FF:000048">
    <property type="entry name" value="Ras association (RalGDS/AF-6) and pleckstrin homology domains 1"/>
    <property type="match status" value="1"/>
</dbReference>
<dbReference type="SMART" id="SM00233">
    <property type="entry name" value="PH"/>
    <property type="match status" value="1"/>
</dbReference>
<dbReference type="Pfam" id="PF00169">
    <property type="entry name" value="PH"/>
    <property type="match status" value="1"/>
</dbReference>
<feature type="compositionally biased region" description="Low complexity" evidence="8">
    <location>
        <begin position="202"/>
        <end position="213"/>
    </location>
</feature>
<feature type="compositionally biased region" description="Acidic residues" evidence="8">
    <location>
        <begin position="1"/>
        <end position="23"/>
    </location>
</feature>
<dbReference type="Proteomes" id="UP000265020">
    <property type="component" value="Unassembled WGS sequence"/>
</dbReference>
<evidence type="ECO:0000313" key="12">
    <source>
        <dbReference type="Proteomes" id="UP000265020"/>
    </source>
</evidence>
<dbReference type="Ensembl" id="ENSCVAT00000030261.1">
    <property type="protein sequence ID" value="ENSCVAP00000012285.1"/>
    <property type="gene ID" value="ENSCVAG00000014733.1"/>
</dbReference>
<dbReference type="InterPro" id="IPR000159">
    <property type="entry name" value="RA_dom"/>
</dbReference>
<dbReference type="GO" id="GO:0005829">
    <property type="term" value="C:cytosol"/>
    <property type="evidence" value="ECO:0007669"/>
    <property type="project" value="UniProtKB-ARBA"/>
</dbReference>
<keyword evidence="4" id="KW-0963">Cytoplasm</keyword>
<dbReference type="PROSITE" id="PS50200">
    <property type="entry name" value="RA"/>
    <property type="match status" value="1"/>
</dbReference>
<evidence type="ECO:0000256" key="5">
    <source>
        <dbReference type="ARBA" id="ARBA00023136"/>
    </source>
</evidence>
<feature type="compositionally biased region" description="Low complexity" evidence="8">
    <location>
        <begin position="572"/>
        <end position="583"/>
    </location>
</feature>
<proteinExistence type="inferred from homology"/>
<dbReference type="SUPFAM" id="SSF54236">
    <property type="entry name" value="Ubiquitin-like"/>
    <property type="match status" value="1"/>
</dbReference>
<dbReference type="InterPro" id="IPR011993">
    <property type="entry name" value="PH-like_dom_sf"/>
</dbReference>
<dbReference type="InterPro" id="IPR029071">
    <property type="entry name" value="Ubiquitin-like_domsf"/>
</dbReference>
<feature type="region of interest" description="Disordered" evidence="8">
    <location>
        <begin position="102"/>
        <end position="252"/>
    </location>
</feature>
<dbReference type="PROSITE" id="PS50003">
    <property type="entry name" value="PH_DOMAIN"/>
    <property type="match status" value="1"/>
</dbReference>
<dbReference type="PANTHER" id="PTHR11243">
    <property type="entry name" value="GROWTH FACTOR RECEPTOR-BOUND PROTEIN"/>
    <property type="match status" value="1"/>
</dbReference>
<evidence type="ECO:0000256" key="3">
    <source>
        <dbReference type="ARBA" id="ARBA00022475"/>
    </source>
</evidence>
<feature type="region of interest" description="Disordered" evidence="8">
    <location>
        <begin position="1"/>
        <end position="26"/>
    </location>
</feature>
<dbReference type="GO" id="GO:0007165">
    <property type="term" value="P:signal transduction"/>
    <property type="evidence" value="ECO:0007669"/>
    <property type="project" value="InterPro"/>
</dbReference>
<evidence type="ECO:0000259" key="9">
    <source>
        <dbReference type="PROSITE" id="PS50003"/>
    </source>
</evidence>
<feature type="region of interest" description="Disordered" evidence="8">
    <location>
        <begin position="572"/>
        <end position="600"/>
    </location>
</feature>
<accession>A0A3Q2FWP6</accession>
<dbReference type="InterPro" id="IPR001849">
    <property type="entry name" value="PH_domain"/>
</dbReference>
<dbReference type="GO" id="GO:0005886">
    <property type="term" value="C:plasma membrane"/>
    <property type="evidence" value="ECO:0007669"/>
    <property type="project" value="UniProtKB-SubCell"/>
</dbReference>
<name>A0A3Q2FWP6_CYPVA</name>
<evidence type="ECO:0000256" key="8">
    <source>
        <dbReference type="SAM" id="MobiDB-lite"/>
    </source>
</evidence>
<feature type="compositionally biased region" description="Polar residues" evidence="8">
    <location>
        <begin position="135"/>
        <end position="155"/>
    </location>
</feature>
<sequence length="634" mass="70714">MEQVSDDELDHGAEEDSDKEDQDLDKMFGAWLGELDKLTQSLDDGRPQKALQKPPLRQETNMANFSYRFSVYNINEALNQGDAVDLDALMADLCSIEQELSTISKPNSTSRSQSKGGQRGPGGRTSPANTVRGGSVNSRPGASNISLDDITSQLEKASLSMDEAARQTSSSSSSSSSSVSSAHRRTGSVGTISEQEAKSQRSSVNSACASASSMDSLDTDKVTAGVEAEEQGSPSSRPARRQLDFTSGEGEVDRHSYLDRETSLILKSIAGKPSHLLTKEEQAAKIKAEKIRVALEKIKEAQVKKLVIRVHMSDESSKTMMVDERQSVRQVLDSLLDKSHCGYSPDWSLVETITELQMERIFEDHENLVENLLNWTRDSHNKLMFIERIEKYALFKNPQNYLLGRKETSEMADRNKEALLEECFCGGSVSVPEIEGILWLKEDGKKSWKKRYFLLRASGIYYVPKGKAKASRDLVCFLQLDHVNVYYGQDYRSKYKAPTDYCLALKHPQIQKKSQYIKYLCCDDVRTLHQWVNGIRIAKYGKQLYVNYQEAMKRTEAAYDWSSLSTSSIRSGSSSASIPESQSNHSGHSDSGVDTASSHGRSQSVVSSIFSEAWKRGTQMEENSKVCLLFMLFV</sequence>
<comment type="similarity">
    <text evidence="7">Belongs to the MRL family.</text>
</comment>
<dbReference type="PANTHER" id="PTHR11243:SF15">
    <property type="entry name" value="RAS-ASSOCIATED AND PLECKSTRIN HOMOLOGY DOMAINS-CONTAINING PROTEIN 1"/>
    <property type="match status" value="1"/>
</dbReference>
<evidence type="ECO:0000256" key="1">
    <source>
        <dbReference type="ARBA" id="ARBA00004202"/>
    </source>
</evidence>
<dbReference type="GeneTree" id="ENSGT00940000156552"/>
<organism evidence="11 12">
    <name type="scientific">Cyprinodon variegatus</name>
    <name type="common">Sheepshead minnow</name>
    <dbReference type="NCBI Taxonomy" id="28743"/>
    <lineage>
        <taxon>Eukaryota</taxon>
        <taxon>Metazoa</taxon>
        <taxon>Chordata</taxon>
        <taxon>Craniata</taxon>
        <taxon>Vertebrata</taxon>
        <taxon>Euteleostomi</taxon>
        <taxon>Actinopterygii</taxon>
        <taxon>Neopterygii</taxon>
        <taxon>Teleostei</taxon>
        <taxon>Neoteleostei</taxon>
        <taxon>Acanthomorphata</taxon>
        <taxon>Ovalentaria</taxon>
        <taxon>Atherinomorphae</taxon>
        <taxon>Cyprinodontiformes</taxon>
        <taxon>Cyprinodontidae</taxon>
        <taxon>Cyprinodon</taxon>
    </lineage>
</organism>
<evidence type="ECO:0000256" key="6">
    <source>
        <dbReference type="ARBA" id="ARBA00023212"/>
    </source>
</evidence>
<dbReference type="Gene3D" id="2.30.29.30">
    <property type="entry name" value="Pleckstrin-homology domain (PH domain)/Phosphotyrosine-binding domain (PTB)"/>
    <property type="match status" value="1"/>
</dbReference>
<keyword evidence="6" id="KW-0206">Cytoskeleton</keyword>
<reference evidence="11" key="1">
    <citation type="submission" date="2025-08" db="UniProtKB">
        <authorList>
            <consortium name="Ensembl"/>
        </authorList>
    </citation>
    <scope>IDENTIFICATION</scope>
</reference>
<dbReference type="GO" id="GO:0005856">
    <property type="term" value="C:cytoskeleton"/>
    <property type="evidence" value="ECO:0007669"/>
    <property type="project" value="UniProtKB-SubCell"/>
</dbReference>
<dbReference type="InterPro" id="IPR039664">
    <property type="entry name" value="GRB/APBB1IP"/>
</dbReference>
<dbReference type="CDD" id="cd01259">
    <property type="entry name" value="PH_APBB1IP"/>
    <property type="match status" value="1"/>
</dbReference>
<feature type="domain" description="PH" evidence="9">
    <location>
        <begin position="431"/>
        <end position="540"/>
    </location>
</feature>
<dbReference type="InterPro" id="IPR039665">
    <property type="entry name" value="PH_APBB1IP"/>
</dbReference>
<dbReference type="Pfam" id="PF21989">
    <property type="entry name" value="RA_2"/>
    <property type="match status" value="1"/>
</dbReference>
<evidence type="ECO:0000256" key="7">
    <source>
        <dbReference type="ARBA" id="ARBA00038382"/>
    </source>
</evidence>
<dbReference type="Gene3D" id="3.10.20.90">
    <property type="entry name" value="Phosphatidylinositol 3-kinase Catalytic Subunit, Chain A, domain 1"/>
    <property type="match status" value="1"/>
</dbReference>
<dbReference type="AlphaFoldDB" id="A0A3Q2FWP6"/>
<protein>
    <submittedName>
        <fullName evidence="11">Ras association (RalGDS/AF-6) and pleckstrin homology domains 1b</fullName>
    </submittedName>
</protein>
<evidence type="ECO:0000259" key="10">
    <source>
        <dbReference type="PROSITE" id="PS50200"/>
    </source>
</evidence>
<evidence type="ECO:0000256" key="2">
    <source>
        <dbReference type="ARBA" id="ARBA00004245"/>
    </source>
</evidence>
<dbReference type="FunFam" id="3.10.20.90:FF:000027">
    <property type="entry name" value="Ras association (RalGDS/AF-6) and pleckstrin homology domains 1"/>
    <property type="match status" value="1"/>
</dbReference>
<keyword evidence="3" id="KW-1003">Cell membrane</keyword>
<reference evidence="11" key="2">
    <citation type="submission" date="2025-09" db="UniProtKB">
        <authorList>
            <consortium name="Ensembl"/>
        </authorList>
    </citation>
    <scope>IDENTIFICATION</scope>
</reference>
<evidence type="ECO:0000256" key="4">
    <source>
        <dbReference type="ARBA" id="ARBA00022490"/>
    </source>
</evidence>
<keyword evidence="5" id="KW-0472">Membrane</keyword>
<dbReference type="SUPFAM" id="SSF50729">
    <property type="entry name" value="PH domain-like"/>
    <property type="match status" value="1"/>
</dbReference>
<feature type="compositionally biased region" description="Polar residues" evidence="8">
    <location>
        <begin position="102"/>
        <end position="116"/>
    </location>
</feature>
<evidence type="ECO:0000313" key="11">
    <source>
        <dbReference type="Ensembl" id="ENSCVAP00000012285.1"/>
    </source>
</evidence>
<dbReference type="SMART" id="SM00314">
    <property type="entry name" value="RA"/>
    <property type="match status" value="1"/>
</dbReference>
<comment type="subcellular location">
    <subcellularLocation>
        <location evidence="1">Cell membrane</location>
        <topology evidence="1">Peripheral membrane protein</topology>
    </subcellularLocation>
    <subcellularLocation>
        <location evidence="2">Cytoplasm</location>
        <location evidence="2">Cytoskeleton</location>
    </subcellularLocation>
</comment>
<feature type="domain" description="Ras-associating" evidence="10">
    <location>
        <begin position="304"/>
        <end position="390"/>
    </location>
</feature>